<name>Q4R9W8_TETNG</name>
<accession>Q4R9W8</accession>
<sequence>MDPKKSQTTSQHYRVLRSSSTFPTWTASCPCW</sequence>
<reference evidence="1" key="1">
    <citation type="journal article" date="2004" name="Nature">
        <title>Genome duplication in the teleost fish Tetraodon nigroviridis reveals the early vertebrate proto-karyotype.</title>
        <authorList>
            <person name="Jaillon O."/>
            <person name="Aury J.-M."/>
            <person name="Brunet F."/>
            <person name="Petit J.-L."/>
            <person name="Stange-Thomann N."/>
            <person name="Mauceli E."/>
            <person name="Bouneau L."/>
            <person name="Fischer C."/>
            <person name="Ozouf-Costaz C."/>
            <person name="Bernot A."/>
            <person name="Nicaud S."/>
            <person name="Jaffe D."/>
            <person name="Fisher S."/>
            <person name="Lutfalla G."/>
            <person name="Dossat C."/>
            <person name="Segurens B."/>
            <person name="Dasilva C."/>
            <person name="Salanoubat M."/>
            <person name="Levy M."/>
            <person name="Boudet N."/>
            <person name="Castellano S."/>
            <person name="Anthouard V."/>
            <person name="Jubin C."/>
            <person name="Castelli V."/>
            <person name="Katinka M."/>
            <person name="Vacherie B."/>
            <person name="Biemont C."/>
            <person name="Skalli Z."/>
            <person name="Cattolico L."/>
            <person name="Poulain J."/>
            <person name="De Berardinis V."/>
            <person name="Cruaud C."/>
            <person name="Duprat S."/>
            <person name="Brottier P."/>
            <person name="Coutanceau J.-P."/>
            <person name="Gouzy J."/>
            <person name="Parra G."/>
            <person name="Lardier G."/>
            <person name="Chapple C."/>
            <person name="McKernan K.J."/>
            <person name="McEwan P."/>
            <person name="Bosak S."/>
            <person name="Kellis M."/>
            <person name="Volff J.-N."/>
            <person name="Guigo R."/>
            <person name="Zody M.C."/>
            <person name="Mesirov J."/>
            <person name="Lindblad-Toh K."/>
            <person name="Birren B."/>
            <person name="Nusbaum C."/>
            <person name="Kahn D."/>
            <person name="Robinson-Rechavi M."/>
            <person name="Laudet V."/>
            <person name="Schachter V."/>
            <person name="Quetier F."/>
            <person name="Saurin W."/>
            <person name="Scarpelli C."/>
            <person name="Wincker P."/>
            <person name="Lander E.S."/>
            <person name="Weissenbach J."/>
            <person name="Roest Crollius H."/>
        </authorList>
    </citation>
    <scope>NUCLEOTIDE SEQUENCE [LARGE SCALE GENOMIC DNA]</scope>
</reference>
<comment type="caution">
    <text evidence="1">The sequence shown here is derived from an EMBL/GenBank/DDBJ whole genome shotgun (WGS) entry which is preliminary data.</text>
</comment>
<gene>
    <name evidence="1" type="ORF">GSTENG00038123001</name>
</gene>
<protein>
    <submittedName>
        <fullName evidence="1">(spotted green pufferfish) hypothetical protein</fullName>
    </submittedName>
</protein>
<dbReference type="AlphaFoldDB" id="Q4R9W8"/>
<proteinExistence type="predicted"/>
<dbReference type="KEGG" id="tng:GSTEN00038123G001"/>
<dbReference type="PROSITE" id="PS51257">
    <property type="entry name" value="PROKAR_LIPOPROTEIN"/>
    <property type="match status" value="1"/>
</dbReference>
<organism evidence="1">
    <name type="scientific">Tetraodon nigroviridis</name>
    <name type="common">Spotted green pufferfish</name>
    <name type="synonym">Chelonodon nigroviridis</name>
    <dbReference type="NCBI Taxonomy" id="99883"/>
    <lineage>
        <taxon>Eukaryota</taxon>
        <taxon>Metazoa</taxon>
        <taxon>Chordata</taxon>
        <taxon>Craniata</taxon>
        <taxon>Vertebrata</taxon>
        <taxon>Euteleostomi</taxon>
        <taxon>Actinopterygii</taxon>
        <taxon>Neopterygii</taxon>
        <taxon>Teleostei</taxon>
        <taxon>Neoteleostei</taxon>
        <taxon>Acanthomorphata</taxon>
        <taxon>Eupercaria</taxon>
        <taxon>Tetraodontiformes</taxon>
        <taxon>Tetradontoidea</taxon>
        <taxon>Tetraodontidae</taxon>
        <taxon>Tetraodon</taxon>
    </lineage>
</organism>
<reference evidence="1" key="2">
    <citation type="submission" date="2004-02" db="EMBL/GenBank/DDBJ databases">
        <authorList>
            <consortium name="Genoscope"/>
            <consortium name="Whitehead Institute Centre for Genome Research"/>
        </authorList>
    </citation>
    <scope>NUCLEOTIDE SEQUENCE</scope>
</reference>
<dbReference type="EMBL" id="CAAE01025099">
    <property type="protein sequence ID" value="CAG14815.1"/>
    <property type="molecule type" value="Genomic_DNA"/>
</dbReference>
<evidence type="ECO:0000313" key="1">
    <source>
        <dbReference type="EMBL" id="CAG14815.1"/>
    </source>
</evidence>